<proteinExistence type="inferred from homology"/>
<dbReference type="RefSeq" id="XP_022967740.1">
    <property type="nucleotide sequence ID" value="XM_023111972.1"/>
</dbReference>
<dbReference type="Proteomes" id="UP000504608">
    <property type="component" value="Unplaced"/>
</dbReference>
<protein>
    <submittedName>
        <fullName evidence="9">Pentatricopeptide repeat-containing protein At1g80270, mitochondrial-like</fullName>
    </submittedName>
</protein>
<evidence type="ECO:0000256" key="5">
    <source>
        <dbReference type="ARBA" id="ARBA00023128"/>
    </source>
</evidence>
<dbReference type="Gene3D" id="1.25.40.10">
    <property type="entry name" value="Tetratricopeptide repeat domain"/>
    <property type="match status" value="3"/>
</dbReference>
<feature type="region of interest" description="Disordered" evidence="7">
    <location>
        <begin position="117"/>
        <end position="141"/>
    </location>
</feature>
<evidence type="ECO:0000256" key="3">
    <source>
        <dbReference type="ARBA" id="ARBA00022737"/>
    </source>
</evidence>
<keyword evidence="5" id="KW-0496">Mitochondrion</keyword>
<dbReference type="NCBIfam" id="TIGR00756">
    <property type="entry name" value="PPR"/>
    <property type="match status" value="1"/>
</dbReference>
<dbReference type="PROSITE" id="PS51375">
    <property type="entry name" value="PPR"/>
    <property type="match status" value="2"/>
</dbReference>
<evidence type="ECO:0000313" key="9">
    <source>
        <dbReference type="RefSeq" id="XP_022967740.1"/>
    </source>
</evidence>
<dbReference type="Pfam" id="PF01535">
    <property type="entry name" value="PPR"/>
    <property type="match status" value="3"/>
</dbReference>
<dbReference type="FunFam" id="1.25.40.10:FF:000394">
    <property type="entry name" value="Pentatricopeptide repeat-containing protein, mitochondrial"/>
    <property type="match status" value="1"/>
</dbReference>
<evidence type="ECO:0000256" key="2">
    <source>
        <dbReference type="ARBA" id="ARBA00007626"/>
    </source>
</evidence>
<keyword evidence="8" id="KW-1185">Reference proteome</keyword>
<comment type="subcellular location">
    <subcellularLocation>
        <location evidence="1">Mitochondrion</location>
    </subcellularLocation>
</comment>
<feature type="repeat" description="PPR" evidence="6">
    <location>
        <begin position="492"/>
        <end position="527"/>
    </location>
</feature>
<evidence type="ECO:0000256" key="4">
    <source>
        <dbReference type="ARBA" id="ARBA00022946"/>
    </source>
</evidence>
<sequence>MWAIRRASTPIRNQVFGIGASYTFLRLDGLTACTDVKRGMATSHVSSDSYLLSNWFHYVIHGPSRHGVDRRSLSSQAGPRSSGEEDDLEDGFSELEPEKIMPTQTAVEDDMFVDPELIEDDDGDSVGPSQNDLDLSEATDDTDEKRLINRRAYSELFQAIMSSPGLSIHNVLDKWVAEGKDLNRSEISLTMLNLRKRRLYGRALQLSEWLEANKQFDFIERDYASHIDLIAKVRGLPRAEHYVEKIPKSFRGETIYRTLLANCVVANNVKKAEDVFTKIKDLGFPITAFSCNQLLLLYKRHHKKKIADILLVMKKDNVKPTLFTYKILIDAKGRSHDMVGMDQVIETMKADGIEPDINTQAIMVKHYASSGLKERAVEVLKEIEGNDLNEKRWVCRFLLPLYGVMQMTDEVERIWNVCEPDPRIEECMSAIVAWGKLNNIEKAEAVFDHMLKTWKLSTRQYHMMLKVYADHKMLAKGKDLVKRMGDNGCHIGPLTWDAIVKLYVEAGDVEKADSVLQNAIQQKSMKPMQCSFMTILDQYAGRGDVHNAEKMFHMMREAGYVSRPRQFHSLLQAYINAKAPAYGMGERMKADNININRALSTLLAQVSAFRKTAVSDLLD</sequence>
<keyword evidence="4" id="KW-0809">Transit peptide</keyword>
<name>A0A6J1HVB1_CUCMA</name>
<keyword evidence="3" id="KW-0677">Repeat</keyword>
<feature type="region of interest" description="Disordered" evidence="7">
    <location>
        <begin position="66"/>
        <end position="90"/>
    </location>
</feature>
<evidence type="ECO:0000313" key="8">
    <source>
        <dbReference type="Proteomes" id="UP000504608"/>
    </source>
</evidence>
<dbReference type="OrthoDB" id="739241at2759"/>
<evidence type="ECO:0000256" key="7">
    <source>
        <dbReference type="SAM" id="MobiDB-lite"/>
    </source>
</evidence>
<dbReference type="KEGG" id="cmax:111467173"/>
<dbReference type="InterPro" id="IPR002885">
    <property type="entry name" value="PPR_rpt"/>
</dbReference>
<feature type="repeat" description="PPR" evidence="6">
    <location>
        <begin position="321"/>
        <end position="355"/>
    </location>
</feature>
<reference evidence="9" key="1">
    <citation type="submission" date="2025-08" db="UniProtKB">
        <authorList>
            <consortium name="RefSeq"/>
        </authorList>
    </citation>
    <scope>IDENTIFICATION</scope>
    <source>
        <tissue evidence="9">Young leaves</tissue>
    </source>
</reference>
<evidence type="ECO:0000256" key="6">
    <source>
        <dbReference type="PROSITE-ProRule" id="PRU00708"/>
    </source>
</evidence>
<dbReference type="AlphaFoldDB" id="A0A6J1HVB1"/>
<organism evidence="8 9">
    <name type="scientific">Cucurbita maxima</name>
    <name type="common">Pumpkin</name>
    <name type="synonym">Winter squash</name>
    <dbReference type="NCBI Taxonomy" id="3661"/>
    <lineage>
        <taxon>Eukaryota</taxon>
        <taxon>Viridiplantae</taxon>
        <taxon>Streptophyta</taxon>
        <taxon>Embryophyta</taxon>
        <taxon>Tracheophyta</taxon>
        <taxon>Spermatophyta</taxon>
        <taxon>Magnoliopsida</taxon>
        <taxon>eudicotyledons</taxon>
        <taxon>Gunneridae</taxon>
        <taxon>Pentapetalae</taxon>
        <taxon>rosids</taxon>
        <taxon>fabids</taxon>
        <taxon>Cucurbitales</taxon>
        <taxon>Cucurbitaceae</taxon>
        <taxon>Cucurbiteae</taxon>
        <taxon>Cucurbita</taxon>
    </lineage>
</organism>
<dbReference type="GO" id="GO:0003729">
    <property type="term" value="F:mRNA binding"/>
    <property type="evidence" value="ECO:0007669"/>
    <property type="project" value="UniProtKB-ARBA"/>
</dbReference>
<comment type="similarity">
    <text evidence="2">Belongs to the PPR family. P subfamily.</text>
</comment>
<dbReference type="GO" id="GO:0005739">
    <property type="term" value="C:mitochondrion"/>
    <property type="evidence" value="ECO:0007669"/>
    <property type="project" value="UniProtKB-SubCell"/>
</dbReference>
<accession>A0A6J1HVB1</accession>
<dbReference type="PANTHER" id="PTHR45717">
    <property type="entry name" value="OS12G0527900 PROTEIN"/>
    <property type="match status" value="1"/>
</dbReference>
<dbReference type="InterPro" id="IPR011990">
    <property type="entry name" value="TPR-like_helical_dom_sf"/>
</dbReference>
<evidence type="ECO:0000256" key="1">
    <source>
        <dbReference type="ARBA" id="ARBA00004173"/>
    </source>
</evidence>
<dbReference type="GeneID" id="111467173"/>
<dbReference type="PANTHER" id="PTHR45717:SF15">
    <property type="entry name" value="AGL218WP"/>
    <property type="match status" value="1"/>
</dbReference>
<gene>
    <name evidence="9" type="primary">LOC111467173</name>
</gene>
<dbReference type="Pfam" id="PF13812">
    <property type="entry name" value="PPR_3"/>
    <property type="match status" value="2"/>
</dbReference>